<dbReference type="Proteomes" id="UP000323426">
    <property type="component" value="Unassembled WGS sequence"/>
</dbReference>
<dbReference type="RefSeq" id="WP_150088291.1">
    <property type="nucleotide sequence ID" value="NZ_VWSF01000006.1"/>
</dbReference>
<evidence type="ECO:0000256" key="1">
    <source>
        <dbReference type="ARBA" id="ARBA00023125"/>
    </source>
</evidence>
<evidence type="ECO:0000313" key="3">
    <source>
        <dbReference type="EMBL" id="KAA5546687.1"/>
    </source>
</evidence>
<evidence type="ECO:0000313" key="4">
    <source>
        <dbReference type="Proteomes" id="UP000323426"/>
    </source>
</evidence>
<gene>
    <name evidence="3" type="ORF">F0145_10100</name>
</gene>
<accession>A0A5M6DGL4</accession>
<dbReference type="PANTHER" id="PTHR46558">
    <property type="entry name" value="TRACRIPTIONAL REGULATORY PROTEIN-RELATED-RELATED"/>
    <property type="match status" value="1"/>
</dbReference>
<proteinExistence type="predicted"/>
<dbReference type="Gene3D" id="1.10.260.40">
    <property type="entry name" value="lambda repressor-like DNA-binding domains"/>
    <property type="match status" value="1"/>
</dbReference>
<dbReference type="PROSITE" id="PS50943">
    <property type="entry name" value="HTH_CROC1"/>
    <property type="match status" value="1"/>
</dbReference>
<dbReference type="EMBL" id="VWSF01000006">
    <property type="protein sequence ID" value="KAA5546687.1"/>
    <property type="molecule type" value="Genomic_DNA"/>
</dbReference>
<evidence type="ECO:0000259" key="2">
    <source>
        <dbReference type="PROSITE" id="PS50943"/>
    </source>
</evidence>
<dbReference type="SMART" id="SM00530">
    <property type="entry name" value="HTH_XRE"/>
    <property type="match status" value="1"/>
</dbReference>
<keyword evidence="4" id="KW-1185">Reference proteome</keyword>
<keyword evidence="1" id="KW-0238">DNA-binding</keyword>
<dbReference type="InterPro" id="IPR010982">
    <property type="entry name" value="Lambda_DNA-bd_dom_sf"/>
</dbReference>
<protein>
    <submittedName>
        <fullName evidence="3">Helix-turn-helix transcriptional regulator</fullName>
    </submittedName>
</protein>
<reference evidence="3 4" key="1">
    <citation type="submission" date="2019-09" db="EMBL/GenBank/DDBJ databases">
        <title>Genome sequence and assembly of Adhaeribacter sp.</title>
        <authorList>
            <person name="Chhetri G."/>
        </authorList>
    </citation>
    <scope>NUCLEOTIDE SEQUENCE [LARGE SCALE GENOMIC DNA]</scope>
    <source>
        <strain evidence="3 4">DK36</strain>
    </source>
</reference>
<comment type="caution">
    <text evidence="3">The sequence shown here is derived from an EMBL/GenBank/DDBJ whole genome shotgun (WGS) entry which is preliminary data.</text>
</comment>
<dbReference type="Pfam" id="PF01381">
    <property type="entry name" value="HTH_3"/>
    <property type="match status" value="1"/>
</dbReference>
<dbReference type="CDD" id="cd00093">
    <property type="entry name" value="HTH_XRE"/>
    <property type="match status" value="1"/>
</dbReference>
<dbReference type="InterPro" id="IPR001387">
    <property type="entry name" value="Cro/C1-type_HTH"/>
</dbReference>
<dbReference type="PANTHER" id="PTHR46558:SF11">
    <property type="entry name" value="HTH-TYPE TRANSCRIPTIONAL REGULATOR XRE"/>
    <property type="match status" value="1"/>
</dbReference>
<dbReference type="SUPFAM" id="SSF47413">
    <property type="entry name" value="lambda repressor-like DNA-binding domains"/>
    <property type="match status" value="1"/>
</dbReference>
<organism evidence="3 4">
    <name type="scientific">Adhaeribacter rhizoryzae</name>
    <dbReference type="NCBI Taxonomy" id="2607907"/>
    <lineage>
        <taxon>Bacteria</taxon>
        <taxon>Pseudomonadati</taxon>
        <taxon>Bacteroidota</taxon>
        <taxon>Cytophagia</taxon>
        <taxon>Cytophagales</taxon>
        <taxon>Hymenobacteraceae</taxon>
        <taxon>Adhaeribacter</taxon>
    </lineage>
</organism>
<dbReference type="GO" id="GO:0003677">
    <property type="term" value="F:DNA binding"/>
    <property type="evidence" value="ECO:0007669"/>
    <property type="project" value="UniProtKB-KW"/>
</dbReference>
<name>A0A5M6DGL4_9BACT</name>
<dbReference type="AlphaFoldDB" id="A0A5M6DGL4"/>
<sequence>MQNKLRIERAIKNITQEELARLIGVSRQTINAMELNKYVPSTVLSLKIARVFEKKVEDIFILEDND</sequence>
<feature type="domain" description="HTH cro/C1-type" evidence="2">
    <location>
        <begin position="5"/>
        <end position="59"/>
    </location>
</feature>